<dbReference type="AlphaFoldDB" id="A0A2W1N1P2"/>
<reference evidence="4 5" key="1">
    <citation type="submission" date="2018-06" db="EMBL/GenBank/DDBJ databases">
        <title>The draft genome sequence of Crocinitomix sp. SM1701.</title>
        <authorList>
            <person name="Zhang X."/>
        </authorList>
    </citation>
    <scope>NUCLEOTIDE SEQUENCE [LARGE SCALE GENOMIC DNA]</scope>
    <source>
        <strain evidence="4 5">SM1701</strain>
    </source>
</reference>
<gene>
    <name evidence="4" type="ORF">DNU06_01575</name>
</gene>
<evidence type="ECO:0000256" key="1">
    <source>
        <dbReference type="ARBA" id="ARBA00022729"/>
    </source>
</evidence>
<protein>
    <recommendedName>
        <fullName evidence="3">Secretion system C-terminal sorting domain-containing protein</fullName>
    </recommendedName>
</protein>
<feature type="chain" id="PRO_5016054370" description="Secretion system C-terminal sorting domain-containing protein" evidence="2">
    <location>
        <begin position="19"/>
        <end position="440"/>
    </location>
</feature>
<evidence type="ECO:0000259" key="3">
    <source>
        <dbReference type="Pfam" id="PF18962"/>
    </source>
</evidence>
<dbReference type="SUPFAM" id="SSF51445">
    <property type="entry name" value="(Trans)glycosidases"/>
    <property type="match status" value="1"/>
</dbReference>
<evidence type="ECO:0000313" key="5">
    <source>
        <dbReference type="Proteomes" id="UP000249248"/>
    </source>
</evidence>
<organism evidence="4 5">
    <name type="scientific">Putridiphycobacter roseus</name>
    <dbReference type="NCBI Taxonomy" id="2219161"/>
    <lineage>
        <taxon>Bacteria</taxon>
        <taxon>Pseudomonadati</taxon>
        <taxon>Bacteroidota</taxon>
        <taxon>Flavobacteriia</taxon>
        <taxon>Flavobacteriales</taxon>
        <taxon>Crocinitomicaceae</taxon>
        <taxon>Putridiphycobacter</taxon>
    </lineage>
</organism>
<dbReference type="InterPro" id="IPR026444">
    <property type="entry name" value="Secre_tail"/>
</dbReference>
<proteinExistence type="predicted"/>
<dbReference type="Gene3D" id="3.20.20.80">
    <property type="entry name" value="Glycosidases"/>
    <property type="match status" value="1"/>
</dbReference>
<dbReference type="RefSeq" id="WP_111061449.1">
    <property type="nucleotide sequence ID" value="NZ_JBHUCU010000007.1"/>
</dbReference>
<dbReference type="OrthoDB" id="9770043at2"/>
<accession>A0A2W1N1P2</accession>
<comment type="caution">
    <text evidence="4">The sequence shown here is derived from an EMBL/GenBank/DDBJ whole genome shotgun (WGS) entry which is preliminary data.</text>
</comment>
<dbReference type="EMBL" id="QKSB01000001">
    <property type="protein sequence ID" value="PZE18549.1"/>
    <property type="molecule type" value="Genomic_DNA"/>
</dbReference>
<evidence type="ECO:0000313" key="4">
    <source>
        <dbReference type="EMBL" id="PZE18549.1"/>
    </source>
</evidence>
<name>A0A2W1N1P2_9FLAO</name>
<keyword evidence="5" id="KW-1185">Reference proteome</keyword>
<sequence length="440" mass="49998">MKKFSFILLLLVTFYNLAQSDTCLQNTILGISFPPVSGETERDFTQPHLDFLGVQKIRIGEDWSNREPSQGNFNWSPLENRLVWAETYGYDVLLTIQSNGPNWACSNVANTQSCVYSNNNFFKTYIDSLLIKYGDKISKIQFGNEWQSDFWYAGNANDFVQANNILYQSVQTHAPHVKVVLGGFTTISLRFLAGCNGFVDSFYDDDGIFYDQAFLQSNCPTPVIQNVLHRIDSVLGQAKYDIIDLHLYDDAEQWDEYFYNFIDTITKPILVSEFGGPNVNIEPATDAYQLTSVYDYIKKLDSLGISEAYFFKLVEGTNNPAHATSGLIDGTTLNEKPVYYLFKSFIGCTAFINQSTNEQSIGFYPNPMNEETLAQFVLNYNSKNNLLKIYDLKGRIVFKDDLTPKDNQYIIKKNQLHTGVYIVTINNEDGLIAKGKLVIE</sequence>
<feature type="signal peptide" evidence="2">
    <location>
        <begin position="1"/>
        <end position="18"/>
    </location>
</feature>
<dbReference type="NCBIfam" id="TIGR04183">
    <property type="entry name" value="Por_Secre_tail"/>
    <property type="match status" value="1"/>
</dbReference>
<keyword evidence="1 2" id="KW-0732">Signal</keyword>
<feature type="domain" description="Secretion system C-terminal sorting" evidence="3">
    <location>
        <begin position="364"/>
        <end position="439"/>
    </location>
</feature>
<evidence type="ECO:0000256" key="2">
    <source>
        <dbReference type="SAM" id="SignalP"/>
    </source>
</evidence>
<dbReference type="Pfam" id="PF18962">
    <property type="entry name" value="Por_Secre_tail"/>
    <property type="match status" value="1"/>
</dbReference>
<dbReference type="Proteomes" id="UP000249248">
    <property type="component" value="Unassembled WGS sequence"/>
</dbReference>
<dbReference type="InterPro" id="IPR017853">
    <property type="entry name" value="GH"/>
</dbReference>